<feature type="domain" description="Transposase IS66 central" evidence="1">
    <location>
        <begin position="12"/>
        <end position="45"/>
    </location>
</feature>
<reference evidence="2 3" key="1">
    <citation type="submission" date="2023-04" db="EMBL/GenBank/DDBJ databases">
        <title>Marinoamorphus aggregata gen. nov., sp. Nov., isolate from tissue of brittle star Ophioplocus japonicus.</title>
        <authorList>
            <person name="Kawano K."/>
            <person name="Sawayama S."/>
            <person name="Nakagawa S."/>
        </authorList>
    </citation>
    <scope>NUCLEOTIDE SEQUENCE [LARGE SCALE GENOMIC DNA]</scope>
    <source>
        <strain evidence="2 3">NKW23</strain>
    </source>
</reference>
<comment type="caution">
    <text evidence="2">The sequence shown here is derived from an EMBL/GenBank/DDBJ whole genome shotgun (WGS) entry which is preliminary data.</text>
</comment>
<dbReference type="InterPro" id="IPR004291">
    <property type="entry name" value="Transposase_IS66_central"/>
</dbReference>
<dbReference type="Proteomes" id="UP001239909">
    <property type="component" value="Unassembled WGS sequence"/>
</dbReference>
<sequence>MVVGARTIPRGGGVEIVGNGAERAIRPVTLGRKIRFFAGSDMAGERGAGTLSLDGTAKRNGLAA</sequence>
<protein>
    <recommendedName>
        <fullName evidence="1">Transposase IS66 central domain-containing protein</fullName>
    </recommendedName>
</protein>
<dbReference type="EMBL" id="BSYI01000023">
    <property type="protein sequence ID" value="GMG83719.1"/>
    <property type="molecule type" value="Genomic_DNA"/>
</dbReference>
<dbReference type="Pfam" id="PF03050">
    <property type="entry name" value="DDE_Tnp_IS66"/>
    <property type="match status" value="1"/>
</dbReference>
<proteinExistence type="predicted"/>
<keyword evidence="3" id="KW-1185">Reference proteome</keyword>
<gene>
    <name evidence="2" type="ORF">LNKW23_29320</name>
</gene>
<name>A0ABQ6LKE6_9RHOB</name>
<evidence type="ECO:0000313" key="3">
    <source>
        <dbReference type="Proteomes" id="UP001239909"/>
    </source>
</evidence>
<organism evidence="2 3">
    <name type="scientific">Paralimibaculum aggregatum</name>
    <dbReference type="NCBI Taxonomy" id="3036245"/>
    <lineage>
        <taxon>Bacteria</taxon>
        <taxon>Pseudomonadati</taxon>
        <taxon>Pseudomonadota</taxon>
        <taxon>Alphaproteobacteria</taxon>
        <taxon>Rhodobacterales</taxon>
        <taxon>Paracoccaceae</taxon>
        <taxon>Paralimibaculum</taxon>
    </lineage>
</organism>
<evidence type="ECO:0000259" key="1">
    <source>
        <dbReference type="Pfam" id="PF03050"/>
    </source>
</evidence>
<evidence type="ECO:0000313" key="2">
    <source>
        <dbReference type="EMBL" id="GMG83719.1"/>
    </source>
</evidence>
<accession>A0ABQ6LKE6</accession>
<dbReference type="RefSeq" id="WP_352231095.1">
    <property type="nucleotide sequence ID" value="NZ_BSYI01000023.1"/>
</dbReference>